<sequence length="149" mass="16832">MSNLADEIERFILRKLAGQKGDIVILRRNELADELACAPSQISYVLNTRFSIARGFIVESRRGLGGFVRIARVPLHTIIFEDAAKQVDADISLTDLRGMLIHLRDNGLLTGRESVLLMESFSIIYEYLSPYERVDAVQRLLRQVNAANE</sequence>
<proteinExistence type="predicted"/>
<name>A0A4V2Q7M4_9FIRM</name>
<organism evidence="2 3">
    <name type="scientific">Anaerospora hongkongensis</name>
    <dbReference type="NCBI Taxonomy" id="244830"/>
    <lineage>
        <taxon>Bacteria</taxon>
        <taxon>Bacillati</taxon>
        <taxon>Bacillota</taxon>
        <taxon>Negativicutes</taxon>
        <taxon>Selenomonadales</taxon>
        <taxon>Sporomusaceae</taxon>
        <taxon>Anaerospora</taxon>
    </lineage>
</organism>
<evidence type="ECO:0000259" key="1">
    <source>
        <dbReference type="Pfam" id="PF05848"/>
    </source>
</evidence>
<keyword evidence="3" id="KW-1185">Reference proteome</keyword>
<reference evidence="2 3" key="1">
    <citation type="submission" date="2019-03" db="EMBL/GenBank/DDBJ databases">
        <title>Genomic Encyclopedia of Type Strains, Phase IV (KMG-IV): sequencing the most valuable type-strain genomes for metagenomic binning, comparative biology and taxonomic classification.</title>
        <authorList>
            <person name="Goeker M."/>
        </authorList>
    </citation>
    <scope>NUCLEOTIDE SEQUENCE [LARGE SCALE GENOMIC DNA]</scope>
    <source>
        <strain evidence="2 3">DSM 15969</strain>
    </source>
</reference>
<evidence type="ECO:0000313" key="2">
    <source>
        <dbReference type="EMBL" id="TCL32392.1"/>
    </source>
</evidence>
<dbReference type="Pfam" id="PF05848">
    <property type="entry name" value="CtsR"/>
    <property type="match status" value="1"/>
</dbReference>
<dbReference type="RefSeq" id="WP_132083426.1">
    <property type="nucleotide sequence ID" value="NZ_DALYTA010000037.1"/>
</dbReference>
<dbReference type="AlphaFoldDB" id="A0A4V2Q7M4"/>
<comment type="caution">
    <text evidence="2">The sequence shown here is derived from an EMBL/GenBank/DDBJ whole genome shotgun (WGS) entry which is preliminary data.</text>
</comment>
<gene>
    <name evidence="2" type="ORF">EV210_1227</name>
</gene>
<dbReference type="Gene3D" id="3.30.56.130">
    <property type="entry name" value="Transcriptional regulator CtsR, winged HTH domain"/>
    <property type="match status" value="1"/>
</dbReference>
<dbReference type="Proteomes" id="UP000295063">
    <property type="component" value="Unassembled WGS sequence"/>
</dbReference>
<dbReference type="EMBL" id="SLUI01000022">
    <property type="protein sequence ID" value="TCL32392.1"/>
    <property type="molecule type" value="Genomic_DNA"/>
</dbReference>
<accession>A0A4V2Q7M4</accession>
<feature type="domain" description="CtsR N-terminal HTH" evidence="1">
    <location>
        <begin position="3"/>
        <end position="73"/>
    </location>
</feature>
<dbReference type="OrthoDB" id="1680813at2"/>
<dbReference type="InterPro" id="IPR040465">
    <property type="entry name" value="CtsR_N"/>
</dbReference>
<protein>
    <submittedName>
        <fullName evidence="2">Transcriptional regulator CtsR</fullName>
    </submittedName>
</protein>
<evidence type="ECO:0000313" key="3">
    <source>
        <dbReference type="Proteomes" id="UP000295063"/>
    </source>
</evidence>
<dbReference type="InterPro" id="IPR041902">
    <property type="entry name" value="CtsR_N_sf"/>
</dbReference>